<evidence type="ECO:0008006" key="3">
    <source>
        <dbReference type="Google" id="ProtNLM"/>
    </source>
</evidence>
<keyword evidence="2" id="KW-1185">Reference proteome</keyword>
<reference evidence="2" key="1">
    <citation type="journal article" date="2019" name="Int. J. Syst. Evol. Microbiol.">
        <title>The Global Catalogue of Microorganisms (GCM) 10K type strain sequencing project: providing services to taxonomists for standard genome sequencing and annotation.</title>
        <authorList>
            <consortium name="The Broad Institute Genomics Platform"/>
            <consortium name="The Broad Institute Genome Sequencing Center for Infectious Disease"/>
            <person name="Wu L."/>
            <person name="Ma J."/>
        </authorList>
    </citation>
    <scope>NUCLEOTIDE SEQUENCE [LARGE SCALE GENOMIC DNA]</scope>
    <source>
        <strain evidence="2">JCM 17738</strain>
    </source>
</reference>
<dbReference type="Proteomes" id="UP001500390">
    <property type="component" value="Unassembled WGS sequence"/>
</dbReference>
<organism evidence="1 2">
    <name type="scientific">Ornithinibacter aureus</name>
    <dbReference type="NCBI Taxonomy" id="622664"/>
    <lineage>
        <taxon>Bacteria</taxon>
        <taxon>Bacillati</taxon>
        <taxon>Actinomycetota</taxon>
        <taxon>Actinomycetes</taxon>
        <taxon>Micrococcales</taxon>
        <taxon>Intrasporangiaceae</taxon>
        <taxon>Ornithinibacter</taxon>
    </lineage>
</organism>
<accession>A0ABP8JFD2</accession>
<name>A0ABP8JFD2_9MICO</name>
<sequence length="58" mass="6112">MLTRRIEAMTTVRDGLASCIGCGCLSLRSCPVYNHDDELAGDGSGAQRWPDAARGEGA</sequence>
<proteinExistence type="predicted"/>
<comment type="caution">
    <text evidence="1">The sequence shown here is derived from an EMBL/GenBank/DDBJ whole genome shotgun (WGS) entry which is preliminary data.</text>
</comment>
<dbReference type="EMBL" id="BAABFX010000010">
    <property type="protein sequence ID" value="GAA4389989.1"/>
    <property type="molecule type" value="Genomic_DNA"/>
</dbReference>
<protein>
    <recommendedName>
        <fullName evidence="3">Redox-sensitive transcriptional activator SoxR</fullName>
    </recommendedName>
</protein>
<gene>
    <name evidence="1" type="ORF">GCM10023153_06760</name>
</gene>
<evidence type="ECO:0000313" key="1">
    <source>
        <dbReference type="EMBL" id="GAA4389989.1"/>
    </source>
</evidence>
<evidence type="ECO:0000313" key="2">
    <source>
        <dbReference type="Proteomes" id="UP001500390"/>
    </source>
</evidence>